<name>A0ACA9YFN4_9ASCO</name>
<proteinExistence type="predicted"/>
<evidence type="ECO:0000313" key="1">
    <source>
        <dbReference type="EMBL" id="CAH6723873.1"/>
    </source>
</evidence>
<protein>
    <submittedName>
        <fullName evidence="1">Uncharacterized protein</fullName>
    </submittedName>
</protein>
<gene>
    <name evidence="1" type="ORF">CLIB1444_22S00166</name>
</gene>
<dbReference type="EMBL" id="CALSDN010000022">
    <property type="protein sequence ID" value="CAH6723873.1"/>
    <property type="molecule type" value="Genomic_DNA"/>
</dbReference>
<accession>A0ACA9YFN4</accession>
<comment type="caution">
    <text evidence="1">The sequence shown here is derived from an EMBL/GenBank/DDBJ whole genome shotgun (WGS) entry which is preliminary data.</text>
</comment>
<sequence>MIQGQRDYQQEGDFYKVLSSLPSYSFVVPKSLVENNGSLMINLKLFKILQDDNNEKSLKFILKHLEHNLHHELIEFFVYKNIGNYFVTPFLQKIFHSYDDFVLSNEIWSIYMTSVCQQMSLEGAKLIYHNVIDNYRLYEDLEVEIEELLNPQIESLQIESLQTESLQKQNPQTQTQIPQTESLQTQIPQIQSQTHYPFLITPQSLEQLSTIFLIHNKPGYIDGLIHYFKQFYSIHGHKDCYKHLLISSIESYSKKCNVHKAMETFITLSNHYKYSRNAVIVNNQLQKSKDHNCDISRIPVFKKSIPLNELPMFCKLINRILRQRVTAKPLNFINWITSTHFNLTRFLVKELTSLASFQDALIVMSMAPRKTGTRIKDIFSDDMFLHIMKNLKLHIHQHGRSYKRLYHRHNQPLMTLNETFTVVPKFMKIFIQFKHQEFESTTMFRHYLEIIVHDPEFHNDLIDKIIPIVVERGLIVELGSKEYKKLVSVYPLEDSIFKDHIRLVYNA</sequence>
<organism evidence="1 2">
    <name type="scientific">[Candida] jaroonii</name>
    <dbReference type="NCBI Taxonomy" id="467808"/>
    <lineage>
        <taxon>Eukaryota</taxon>
        <taxon>Fungi</taxon>
        <taxon>Dikarya</taxon>
        <taxon>Ascomycota</taxon>
        <taxon>Saccharomycotina</taxon>
        <taxon>Pichiomycetes</taxon>
        <taxon>Debaryomycetaceae</taxon>
        <taxon>Yamadazyma</taxon>
    </lineage>
</organism>
<dbReference type="Proteomes" id="UP001152531">
    <property type="component" value="Unassembled WGS sequence"/>
</dbReference>
<evidence type="ECO:0000313" key="2">
    <source>
        <dbReference type="Proteomes" id="UP001152531"/>
    </source>
</evidence>
<reference evidence="1" key="1">
    <citation type="submission" date="2022-06" db="EMBL/GenBank/DDBJ databases">
        <authorList>
            <person name="Legras J.-L."/>
            <person name="Devillers H."/>
            <person name="Grondin C."/>
        </authorList>
    </citation>
    <scope>NUCLEOTIDE SEQUENCE</scope>
    <source>
        <strain evidence="1">CLIB 1444</strain>
    </source>
</reference>
<keyword evidence="2" id="KW-1185">Reference proteome</keyword>